<comment type="caution">
    <text evidence="2">The sequence shown here is derived from an EMBL/GenBank/DDBJ whole genome shotgun (WGS) entry which is preliminary data.</text>
</comment>
<evidence type="ECO:0000256" key="1">
    <source>
        <dbReference type="SAM" id="MobiDB-lite"/>
    </source>
</evidence>
<protein>
    <submittedName>
        <fullName evidence="2">Uncharacterized protein</fullName>
    </submittedName>
</protein>
<reference evidence="2" key="1">
    <citation type="submission" date="2021-02" db="EMBL/GenBank/DDBJ databases">
        <authorList>
            <person name="Nowell W R."/>
        </authorList>
    </citation>
    <scope>NUCLEOTIDE SEQUENCE</scope>
</reference>
<dbReference type="AlphaFoldDB" id="A0A814U0A8"/>
<organism evidence="2 4">
    <name type="scientific">Didymodactylos carnosus</name>
    <dbReference type="NCBI Taxonomy" id="1234261"/>
    <lineage>
        <taxon>Eukaryota</taxon>
        <taxon>Metazoa</taxon>
        <taxon>Spiralia</taxon>
        <taxon>Gnathifera</taxon>
        <taxon>Rotifera</taxon>
        <taxon>Eurotatoria</taxon>
        <taxon>Bdelloidea</taxon>
        <taxon>Philodinida</taxon>
        <taxon>Philodinidae</taxon>
        <taxon>Didymodactylos</taxon>
    </lineage>
</organism>
<proteinExistence type="predicted"/>
<evidence type="ECO:0000313" key="4">
    <source>
        <dbReference type="Proteomes" id="UP000663829"/>
    </source>
</evidence>
<sequence>MAKLEGIWSGSKKDNFNVFVQHMVYKLWNTKVVKLVNPDDHTLVSFFPLEYLFITGDLPALADMANFIRHGGYNACFVCLVPGVYDKDQGIVLYICDDIKERTNNDYYSDVLEAERRNALYINTINEHYTTKLTGLSLHVHRHYSKDFDRYGSSSASSCFSMENTMQFYQKDAHGVRDLISQIIYHHEMELLDKCYLGNYDDNDKNESACYLPRLLNINKNIVNTHKHCDTCPKRRCFVNESYCDDRDTEGKQQNTDKNIHIALTALNEIEATNRLQLCDITIHENNVNMKNQNHHRKRRLFVSDDDDDDDDDDEINKELNVNGRRNNNPKQHQQIQSTSIEHNTSHHLLDDTYYQQNNTNNRLLLNSSQQQPRQHPTTIDANQHGNRFIDFQRSHHDNVTSPTFGSTTTRNRPRTTSYPSHGDDNDSNSIFDNYNQQMASEEKSITRRLLFSIQKESRLIKNLLSVLIVNGIDLSMVSGSNAQKYFYNCVKRIFTQQELVNGCAGETYQGRLKKVPLDQDKLNNLHKVVMKKFYIDAISYMTMWNSGGGKRKFSQWLLDNKENEQQQQQQTTNVDENNN</sequence>
<feature type="compositionally biased region" description="Polar residues" evidence="1">
    <location>
        <begin position="324"/>
        <end position="340"/>
    </location>
</feature>
<feature type="compositionally biased region" description="Low complexity" evidence="1">
    <location>
        <begin position="408"/>
        <end position="417"/>
    </location>
</feature>
<dbReference type="Proteomes" id="UP000663829">
    <property type="component" value="Unassembled WGS sequence"/>
</dbReference>
<name>A0A814U0A8_9BILA</name>
<gene>
    <name evidence="2" type="ORF">GPM918_LOCUS22113</name>
    <name evidence="3" type="ORF">SRO942_LOCUS22109</name>
</gene>
<feature type="region of interest" description="Disordered" evidence="1">
    <location>
        <begin position="394"/>
        <end position="432"/>
    </location>
</feature>
<dbReference type="Proteomes" id="UP000681722">
    <property type="component" value="Unassembled WGS sequence"/>
</dbReference>
<feature type="region of interest" description="Disordered" evidence="1">
    <location>
        <begin position="320"/>
        <end position="340"/>
    </location>
</feature>
<evidence type="ECO:0000313" key="3">
    <source>
        <dbReference type="EMBL" id="CAF3933381.1"/>
    </source>
</evidence>
<keyword evidence="4" id="KW-1185">Reference proteome</keyword>
<accession>A0A814U0A8</accession>
<dbReference type="EMBL" id="CAJNOQ010007469">
    <property type="protein sequence ID" value="CAF1169658.1"/>
    <property type="molecule type" value="Genomic_DNA"/>
</dbReference>
<evidence type="ECO:0000313" key="2">
    <source>
        <dbReference type="EMBL" id="CAF1169658.1"/>
    </source>
</evidence>
<dbReference type="EMBL" id="CAJOBC010007468">
    <property type="protein sequence ID" value="CAF3933381.1"/>
    <property type="molecule type" value="Genomic_DNA"/>
</dbReference>